<dbReference type="GO" id="GO:0004252">
    <property type="term" value="F:serine-type endopeptidase activity"/>
    <property type="evidence" value="ECO:0007669"/>
    <property type="project" value="InterPro"/>
</dbReference>
<dbReference type="Pfam" id="PF00717">
    <property type="entry name" value="Peptidase_S24"/>
    <property type="match status" value="1"/>
</dbReference>
<keyword evidence="3" id="KW-0805">Transcription regulation</keyword>
<organism evidence="8 9">
    <name type="scientific">Photobacterium halotolerans</name>
    <dbReference type="NCBI Taxonomy" id="265726"/>
    <lineage>
        <taxon>Bacteria</taxon>
        <taxon>Pseudomonadati</taxon>
        <taxon>Pseudomonadota</taxon>
        <taxon>Gammaproteobacteria</taxon>
        <taxon>Vibrionales</taxon>
        <taxon>Vibrionaceae</taxon>
        <taxon>Photobacterium</taxon>
    </lineage>
</organism>
<dbReference type="GO" id="GO:0016020">
    <property type="term" value="C:membrane"/>
    <property type="evidence" value="ECO:0007669"/>
    <property type="project" value="InterPro"/>
</dbReference>
<dbReference type="GO" id="GO:0003677">
    <property type="term" value="F:DNA binding"/>
    <property type="evidence" value="ECO:0007669"/>
    <property type="project" value="UniProtKB-KW"/>
</dbReference>
<dbReference type="PROSITE" id="PS00501">
    <property type="entry name" value="SPASE_I_1"/>
    <property type="match status" value="1"/>
</dbReference>
<dbReference type="RefSeq" id="WP_161442371.1">
    <property type="nucleotide sequence ID" value="NZ_WXWW01000030.1"/>
</dbReference>
<keyword evidence="1" id="KW-0645">Protease</keyword>
<dbReference type="AlphaFoldDB" id="A0A7X5ASF7"/>
<evidence type="ECO:0000256" key="1">
    <source>
        <dbReference type="ARBA" id="ARBA00022670"/>
    </source>
</evidence>
<dbReference type="Gene3D" id="1.10.260.40">
    <property type="entry name" value="lambda repressor-like DNA-binding domains"/>
    <property type="match status" value="1"/>
</dbReference>
<dbReference type="Proteomes" id="UP000465712">
    <property type="component" value="Unassembled WGS sequence"/>
</dbReference>
<evidence type="ECO:0000256" key="4">
    <source>
        <dbReference type="ARBA" id="ARBA00023125"/>
    </source>
</evidence>
<evidence type="ECO:0000259" key="7">
    <source>
        <dbReference type="Pfam" id="PF07022"/>
    </source>
</evidence>
<dbReference type="InterPro" id="IPR039418">
    <property type="entry name" value="LexA-like"/>
</dbReference>
<dbReference type="GO" id="GO:0006508">
    <property type="term" value="P:proteolysis"/>
    <property type="evidence" value="ECO:0007669"/>
    <property type="project" value="UniProtKB-KW"/>
</dbReference>
<dbReference type="InterPro" id="IPR036286">
    <property type="entry name" value="LexA/Signal_pep-like_sf"/>
</dbReference>
<comment type="caution">
    <text evidence="8">The sequence shown here is derived from an EMBL/GenBank/DDBJ whole genome shotgun (WGS) entry which is preliminary data.</text>
</comment>
<protein>
    <submittedName>
        <fullName evidence="8">Transcriptional regulator</fullName>
    </submittedName>
</protein>
<evidence type="ECO:0000256" key="3">
    <source>
        <dbReference type="ARBA" id="ARBA00023015"/>
    </source>
</evidence>
<reference evidence="8 9" key="1">
    <citation type="submission" date="2017-05" db="EMBL/GenBank/DDBJ databases">
        <title>High clonality and local adaptation shapes Vibrionaceae linages within an endangered oasis.</title>
        <authorList>
            <person name="Vazquez-Rosas-Landa M."/>
        </authorList>
    </citation>
    <scope>NUCLEOTIDE SEQUENCE [LARGE SCALE GENOMIC DNA]</scope>
    <source>
        <strain evidence="8 9">P46_P4S1P180</strain>
    </source>
</reference>
<keyword evidence="4" id="KW-0238">DNA-binding</keyword>
<dbReference type="CDD" id="cd06529">
    <property type="entry name" value="S24_LexA-like"/>
    <property type="match status" value="1"/>
</dbReference>
<dbReference type="Gene3D" id="2.10.109.10">
    <property type="entry name" value="Umud Fragment, subunit A"/>
    <property type="match status" value="1"/>
</dbReference>
<evidence type="ECO:0000256" key="5">
    <source>
        <dbReference type="ARBA" id="ARBA00023163"/>
    </source>
</evidence>
<keyword evidence="2" id="KW-0378">Hydrolase</keyword>
<dbReference type="PANTHER" id="PTHR40661">
    <property type="match status" value="1"/>
</dbReference>
<dbReference type="InterPro" id="IPR010982">
    <property type="entry name" value="Lambda_DNA-bd_dom_sf"/>
</dbReference>
<evidence type="ECO:0000259" key="6">
    <source>
        <dbReference type="Pfam" id="PF00717"/>
    </source>
</evidence>
<dbReference type="InterPro" id="IPR010744">
    <property type="entry name" value="Phage_CI_N"/>
</dbReference>
<feature type="domain" description="Peptidase S24/S26A/S26B/S26C" evidence="6">
    <location>
        <begin position="74"/>
        <end position="196"/>
    </location>
</feature>
<evidence type="ECO:0000313" key="9">
    <source>
        <dbReference type="Proteomes" id="UP000465712"/>
    </source>
</evidence>
<gene>
    <name evidence="8" type="ORF">CAG72_01630</name>
</gene>
<dbReference type="PANTHER" id="PTHR40661:SF1">
    <property type="entry name" value="HTH CRO_C1-TYPE DOMAIN-CONTAINING PROTEIN"/>
    <property type="match status" value="1"/>
</dbReference>
<evidence type="ECO:0000256" key="2">
    <source>
        <dbReference type="ARBA" id="ARBA00022801"/>
    </source>
</evidence>
<accession>A0A7X5ASF7</accession>
<evidence type="ECO:0000313" key="8">
    <source>
        <dbReference type="EMBL" id="NAW63905.1"/>
    </source>
</evidence>
<dbReference type="SUPFAM" id="SSF51306">
    <property type="entry name" value="LexA/Signal peptidase"/>
    <property type="match status" value="1"/>
</dbReference>
<dbReference type="EMBL" id="WXWW01000030">
    <property type="protein sequence ID" value="NAW63905.1"/>
    <property type="molecule type" value="Genomic_DNA"/>
</dbReference>
<dbReference type="InterPro" id="IPR019756">
    <property type="entry name" value="Pept_S26A_signal_pept_1_Ser-AS"/>
</dbReference>
<sequence length="202" mass="22588">MQSIDEQIAELKKLTNTAKNVDLAKVLGVSPKTIQSWKTREKIPEDIFLKARQISQNGVIAPPKGYVTLDFYEVEASAGHGALVVSEEKSSDIVFSESYIQNEVGVKAANVFLMPVKGDSMYPTLKNGCLVMVNKIDHFTGDGIYVFRFEGQLMVKRLQFSKHGLSVTSDNDNYQPWELSKEEIMSSDFEAIGEVVWSGQRM</sequence>
<proteinExistence type="predicted"/>
<name>A0A7X5ASF7_9GAMM</name>
<keyword evidence="5" id="KW-0804">Transcription</keyword>
<feature type="domain" description="Bacteriophage CI repressor N-terminal" evidence="7">
    <location>
        <begin position="8"/>
        <end position="48"/>
    </location>
</feature>
<dbReference type="Pfam" id="PF07022">
    <property type="entry name" value="Phage_CI_repr"/>
    <property type="match status" value="1"/>
</dbReference>
<dbReference type="GO" id="GO:0045892">
    <property type="term" value="P:negative regulation of DNA-templated transcription"/>
    <property type="evidence" value="ECO:0007669"/>
    <property type="project" value="InterPro"/>
</dbReference>
<dbReference type="InterPro" id="IPR015927">
    <property type="entry name" value="Peptidase_S24_S26A/B/C"/>
</dbReference>